<dbReference type="InterPro" id="IPR008979">
    <property type="entry name" value="Galactose-bd-like_sf"/>
</dbReference>
<dbReference type="SUPFAM" id="SSF49785">
    <property type="entry name" value="Galactose-binding domain-like"/>
    <property type="match status" value="1"/>
</dbReference>
<evidence type="ECO:0000313" key="2">
    <source>
        <dbReference type="Proteomes" id="UP000293638"/>
    </source>
</evidence>
<keyword evidence="2" id="KW-1185">Reference proteome</keyword>
<name>A0A4Q7N749_9ACTN</name>
<organism evidence="1 2">
    <name type="scientific">Motilibacter rhizosphaerae</name>
    <dbReference type="NCBI Taxonomy" id="598652"/>
    <lineage>
        <taxon>Bacteria</taxon>
        <taxon>Bacillati</taxon>
        <taxon>Actinomycetota</taxon>
        <taxon>Actinomycetes</taxon>
        <taxon>Motilibacterales</taxon>
        <taxon>Motilibacteraceae</taxon>
        <taxon>Motilibacter</taxon>
    </lineage>
</organism>
<dbReference type="EMBL" id="SGXD01000010">
    <property type="protein sequence ID" value="RZS77533.1"/>
    <property type="molecule type" value="Genomic_DNA"/>
</dbReference>
<dbReference type="PANTHER" id="PTHR36848">
    <property type="entry name" value="DNA-BINDING PROTEIN (PUTATIVE SECRETED PROTEIN)-RELATED"/>
    <property type="match status" value="1"/>
</dbReference>
<proteinExistence type="predicted"/>
<dbReference type="InterPro" id="IPR053161">
    <property type="entry name" value="Ulvan_degrading_GH"/>
</dbReference>
<gene>
    <name evidence="1" type="ORF">EV189_4013</name>
</gene>
<evidence type="ECO:0000313" key="1">
    <source>
        <dbReference type="EMBL" id="RZS77533.1"/>
    </source>
</evidence>
<dbReference type="Proteomes" id="UP000293638">
    <property type="component" value="Unassembled WGS sequence"/>
</dbReference>
<accession>A0A4Q7N749</accession>
<protein>
    <submittedName>
        <fullName evidence="1">Alpha-L-rhamnosidase-like protein</fullName>
    </submittedName>
</protein>
<dbReference type="Pfam" id="PF17132">
    <property type="entry name" value="Glyco_hydro_106"/>
    <property type="match status" value="2"/>
</dbReference>
<dbReference type="PANTHER" id="PTHR36848:SF2">
    <property type="entry name" value="SECRETED PROTEIN"/>
    <property type="match status" value="1"/>
</dbReference>
<dbReference type="AlphaFoldDB" id="A0A4Q7N749"/>
<reference evidence="1 2" key="1">
    <citation type="submission" date="2019-02" db="EMBL/GenBank/DDBJ databases">
        <title>Genomic Encyclopedia of Type Strains, Phase IV (KMG-IV): sequencing the most valuable type-strain genomes for metagenomic binning, comparative biology and taxonomic classification.</title>
        <authorList>
            <person name="Goeker M."/>
        </authorList>
    </citation>
    <scope>NUCLEOTIDE SEQUENCE [LARGE SCALE GENOMIC DNA]</scope>
    <source>
        <strain evidence="1 2">DSM 45622</strain>
    </source>
</reference>
<sequence length="1006" mass="105348">MGVPDPVPTLTAASFASPPTTVRPKYRWWVPLAYTQDDELRAEVAQIAAAGAGGVEVSPFAVPGQGNRDSSFLTTYGWGTPLWTHKLQVILAAANQYGLTVDQNLGPNYPPTVPTVHDVNDPAAAQQIVYGQATLAGGTAFTGALPQPTTAPPAGARTTLVSVVAARCTDAVCAPSAAGTRQLDRTSLVDITGQVQAGQLTWSAPAGAGTWVLLAFYQTADGLTKTGYEATTPDYVVDHLSSTGAKALESFWESTIFTPQTQQLIDAMQGPGSIFEDSLEMGSHELWTSDFASRFASLRGYPVSQALPALTGIGQQGTGTPAYDFSDGSGARFRQDYRQTWSDLYIDQYVSSLQQWAEGHHLDYRAQFYGDPIATGRAAQVTGIPEGESIDFGSPTNLGVEQDYRVVAGGARAVQTTRISTECCGIFNGAYRSTVAGRDLDQDITGPAYVNGLAQNGNLDTIYKAYAGGVTQVVWHGFAYAEAPTGLASPNSGEGGAWPGYNPWNIQGFLNVGELFGPRLPTWQDYRSVNDSLARDQLVLRQGDPMLDLAVYYQDLGLAGQSVSPQETPGHMLGVDSATARAGYSYDYLTPDALAGTFVGDGRLARRDGKQKALILANQTTMPVPAAQRILTLAQQGLPVVVIGAAPSAVPGAAAAGEDAALQAVVAQLLAQPGVHQVATEAQLPQALHAIGVDPDAAPTATTGALETVHRDAGGTDYYLVYNRSGSTVDTTVQLTGGGRAYRLDSWTGSITALGTYTAGDGSVSVPLHLAAYDTTVFAVTRNNQLGAKQGSTHAVTSTADEVRYTGGGSLAVRSTTNRTVTTTLDDGRTITTPVSGVTPPQALGTWQLSVESWTPGATQSQTLKTVLPTATVQAGADGSLPAWSEIPGRPDLLHASGVGTYTTTVDLPGNAGTSPGAHLDLGKAVDTVRLQVNGRTVGPLDQSDLRRIDLAGLLHAGRNTISVTVSTTLYDAVKTTGGATYRLPDQRVGLLGPVTLTPYGEQPVR</sequence>
<dbReference type="Gene3D" id="2.60.120.260">
    <property type="entry name" value="Galactose-binding domain-like"/>
    <property type="match status" value="1"/>
</dbReference>
<comment type="caution">
    <text evidence="1">The sequence shown here is derived from an EMBL/GenBank/DDBJ whole genome shotgun (WGS) entry which is preliminary data.</text>
</comment>